<dbReference type="Proteomes" id="UP000198923">
    <property type="component" value="Unassembled WGS sequence"/>
</dbReference>
<reference evidence="2 3" key="1">
    <citation type="submission" date="2016-10" db="EMBL/GenBank/DDBJ databases">
        <authorList>
            <person name="de Groot N.N."/>
        </authorList>
    </citation>
    <scope>NUCLEOTIDE SEQUENCE [LARGE SCALE GENOMIC DNA]</scope>
    <source>
        <strain evidence="2 3">CPCC 201354</strain>
    </source>
</reference>
<evidence type="ECO:0000256" key="1">
    <source>
        <dbReference type="SAM" id="SignalP"/>
    </source>
</evidence>
<dbReference type="AlphaFoldDB" id="A0A1G8CI82"/>
<dbReference type="EMBL" id="FNCN01000016">
    <property type="protein sequence ID" value="SDH45126.1"/>
    <property type="molecule type" value="Genomic_DNA"/>
</dbReference>
<evidence type="ECO:0008006" key="4">
    <source>
        <dbReference type="Google" id="ProtNLM"/>
    </source>
</evidence>
<evidence type="ECO:0000313" key="3">
    <source>
        <dbReference type="Proteomes" id="UP000198923"/>
    </source>
</evidence>
<gene>
    <name evidence="2" type="ORF">SAMN05421505_11623</name>
</gene>
<sequence length="195" mass="21177">MSRLMWKKAIVLAVAAGTALAVPAPAAASSTKPLPLRGGLTLQIPSTWKVVTKGDWTRVVTGACAKPQGPYFTSGCRSFWVLGPKVIKTGHLGVKPYKAAQPFYPTGDLGACPQNGKYVQVHGKPTAIGYRVIGGDRKAHYRSWPGRCVVDATGEHKFFFTQREWFVPRSGILIVDQWRTPGLAAILKSATWSRT</sequence>
<name>A0A1G8CI82_9ACTN</name>
<keyword evidence="1" id="KW-0732">Signal</keyword>
<keyword evidence="3" id="KW-1185">Reference proteome</keyword>
<organism evidence="2 3">
    <name type="scientific">Sinosporangium album</name>
    <dbReference type="NCBI Taxonomy" id="504805"/>
    <lineage>
        <taxon>Bacteria</taxon>
        <taxon>Bacillati</taxon>
        <taxon>Actinomycetota</taxon>
        <taxon>Actinomycetes</taxon>
        <taxon>Streptosporangiales</taxon>
        <taxon>Streptosporangiaceae</taxon>
        <taxon>Sinosporangium</taxon>
    </lineage>
</organism>
<proteinExistence type="predicted"/>
<feature type="signal peptide" evidence="1">
    <location>
        <begin position="1"/>
        <end position="21"/>
    </location>
</feature>
<feature type="chain" id="PRO_5038422277" description="Secreted protein" evidence="1">
    <location>
        <begin position="22"/>
        <end position="195"/>
    </location>
</feature>
<protein>
    <recommendedName>
        <fullName evidence="4">Secreted protein</fullName>
    </recommendedName>
</protein>
<dbReference type="STRING" id="504805.SAMN05421505_11623"/>
<accession>A0A1G8CI82</accession>
<evidence type="ECO:0000313" key="2">
    <source>
        <dbReference type="EMBL" id="SDH45126.1"/>
    </source>
</evidence>